<dbReference type="PANTHER" id="PTHR43179">
    <property type="entry name" value="RHAMNOSYLTRANSFERASE WBBL"/>
    <property type="match status" value="1"/>
</dbReference>
<reference evidence="6" key="1">
    <citation type="submission" date="2017-10" db="EMBL/GenBank/DDBJ databases">
        <title>Whole genome sequencing of various Bordetella species.</title>
        <authorList>
            <person name="Weigand M.R."/>
            <person name="Loparev V."/>
            <person name="Peng Y."/>
            <person name="Bowden K.E."/>
            <person name="Tondella M.L."/>
            <person name="Williams M.M."/>
        </authorList>
    </citation>
    <scope>NUCLEOTIDE SEQUENCE [LARGE SCALE GENOMIC DNA]</scope>
    <source>
        <strain evidence="6">H720</strain>
    </source>
</reference>
<dbReference type="PANTHER" id="PTHR43179:SF12">
    <property type="entry name" value="GALACTOFURANOSYLTRANSFERASE GLFT2"/>
    <property type="match status" value="1"/>
</dbReference>
<gene>
    <name evidence="5" type="ORF">CS347_18900</name>
</gene>
<sequence>MAEPRISVVVLTYNRRAELLATLGRLAQAAPGVPVVVVDNASGDDSAGVVRRGFPGVQVVQAPANLGAAGRNLGVAAAGTDYVAFCDDDVCWLPGSLERACEMLDRHPDVAVLSARVLVGLSAVPDPACAPMAASPLPGEAAIGPALVGFMAGACVMRAAAFRRVGGYWPPLFIGGEEALLALDLLQDGWRILYAPALAVQHRPSVHRDAPARRRLLARNALLVAWMRLPWRQALAEGWHVLGGLPDWPARWQALREAAGHAARAGARRRPVDARVCGLLAQVRRSRGRPSQGDVHVTDHRRPF</sequence>
<dbReference type="InterPro" id="IPR001173">
    <property type="entry name" value="Glyco_trans_2-like"/>
</dbReference>
<evidence type="ECO:0000259" key="4">
    <source>
        <dbReference type="Pfam" id="PF00535"/>
    </source>
</evidence>
<evidence type="ECO:0000256" key="3">
    <source>
        <dbReference type="ARBA" id="ARBA00022679"/>
    </source>
</evidence>
<evidence type="ECO:0000256" key="2">
    <source>
        <dbReference type="ARBA" id="ARBA00022676"/>
    </source>
</evidence>
<dbReference type="AlphaFoldDB" id="A0AAN1RYU9"/>
<evidence type="ECO:0000256" key="1">
    <source>
        <dbReference type="ARBA" id="ARBA00006739"/>
    </source>
</evidence>
<keyword evidence="2" id="KW-0328">Glycosyltransferase</keyword>
<dbReference type="InterPro" id="IPR029044">
    <property type="entry name" value="Nucleotide-diphossugar_trans"/>
</dbReference>
<dbReference type="EMBL" id="CP024172">
    <property type="protein sequence ID" value="AZW18681.1"/>
    <property type="molecule type" value="Genomic_DNA"/>
</dbReference>
<organism evidence="5 6">
    <name type="scientific">Bordetella hinzii</name>
    <dbReference type="NCBI Taxonomy" id="103855"/>
    <lineage>
        <taxon>Bacteria</taxon>
        <taxon>Pseudomonadati</taxon>
        <taxon>Pseudomonadota</taxon>
        <taxon>Betaproteobacteria</taxon>
        <taxon>Burkholderiales</taxon>
        <taxon>Alcaligenaceae</taxon>
        <taxon>Bordetella</taxon>
    </lineage>
</organism>
<evidence type="ECO:0000313" key="5">
    <source>
        <dbReference type="EMBL" id="AZW18681.1"/>
    </source>
</evidence>
<dbReference type="Pfam" id="PF00535">
    <property type="entry name" value="Glycos_transf_2"/>
    <property type="match status" value="1"/>
</dbReference>
<protein>
    <submittedName>
        <fullName evidence="5">Glycosyltransferase family 2 protein</fullName>
    </submittedName>
</protein>
<dbReference type="RefSeq" id="WP_053107857.1">
    <property type="nucleotide sequence ID" value="NZ_CP012077.1"/>
</dbReference>
<keyword evidence="3" id="KW-0808">Transferase</keyword>
<feature type="domain" description="Glycosyltransferase 2-like" evidence="4">
    <location>
        <begin position="7"/>
        <end position="122"/>
    </location>
</feature>
<name>A0AAN1RYU9_9BORD</name>
<accession>A0AAN1RYU9</accession>
<dbReference type="Proteomes" id="UP000282741">
    <property type="component" value="Chromosome"/>
</dbReference>
<comment type="similarity">
    <text evidence="1">Belongs to the glycosyltransferase 2 family.</text>
</comment>
<dbReference type="GO" id="GO:0016757">
    <property type="term" value="F:glycosyltransferase activity"/>
    <property type="evidence" value="ECO:0007669"/>
    <property type="project" value="UniProtKB-KW"/>
</dbReference>
<proteinExistence type="inferred from homology"/>
<dbReference type="SUPFAM" id="SSF53448">
    <property type="entry name" value="Nucleotide-diphospho-sugar transferases"/>
    <property type="match status" value="1"/>
</dbReference>
<dbReference type="Gene3D" id="3.90.550.10">
    <property type="entry name" value="Spore Coat Polysaccharide Biosynthesis Protein SpsA, Chain A"/>
    <property type="match status" value="1"/>
</dbReference>
<evidence type="ECO:0000313" key="6">
    <source>
        <dbReference type="Proteomes" id="UP000282741"/>
    </source>
</evidence>